<protein>
    <submittedName>
        <fullName evidence="2">Uncharacterized protein</fullName>
    </submittedName>
</protein>
<keyword evidence="3" id="KW-1185">Reference proteome</keyword>
<dbReference type="EMBL" id="JACCBF010000001">
    <property type="protein sequence ID" value="NYD29375.1"/>
    <property type="molecule type" value="Genomic_DNA"/>
</dbReference>
<evidence type="ECO:0000313" key="3">
    <source>
        <dbReference type="Proteomes" id="UP000582231"/>
    </source>
</evidence>
<gene>
    <name evidence="2" type="ORF">BJ958_000921</name>
</gene>
<sequence>MAHSPHRQHKGCQLCKPHKNRRNGRAVREPWPVLRKTGKRRRVRRRDIGDAADE</sequence>
<comment type="caution">
    <text evidence="2">The sequence shown here is derived from an EMBL/GenBank/DDBJ whole genome shotgun (WGS) entry which is preliminary data.</text>
</comment>
<evidence type="ECO:0000313" key="2">
    <source>
        <dbReference type="EMBL" id="NYD29375.1"/>
    </source>
</evidence>
<name>A0A852RDQ6_9ACTN</name>
<dbReference type="AlphaFoldDB" id="A0A852RDQ6"/>
<organism evidence="2 3">
    <name type="scientific">Nocardioides kongjuensis</name>
    <dbReference type="NCBI Taxonomy" id="349522"/>
    <lineage>
        <taxon>Bacteria</taxon>
        <taxon>Bacillati</taxon>
        <taxon>Actinomycetota</taxon>
        <taxon>Actinomycetes</taxon>
        <taxon>Propionibacteriales</taxon>
        <taxon>Nocardioidaceae</taxon>
        <taxon>Nocardioides</taxon>
    </lineage>
</organism>
<proteinExistence type="predicted"/>
<feature type="region of interest" description="Disordered" evidence="1">
    <location>
        <begin position="1"/>
        <end position="54"/>
    </location>
</feature>
<feature type="compositionally biased region" description="Basic residues" evidence="1">
    <location>
        <begin position="1"/>
        <end position="25"/>
    </location>
</feature>
<accession>A0A852RDQ6</accession>
<reference evidence="2 3" key="1">
    <citation type="submission" date="2020-07" db="EMBL/GenBank/DDBJ databases">
        <title>Sequencing the genomes of 1000 actinobacteria strains.</title>
        <authorList>
            <person name="Klenk H.-P."/>
        </authorList>
    </citation>
    <scope>NUCLEOTIDE SEQUENCE [LARGE SCALE GENOMIC DNA]</scope>
    <source>
        <strain evidence="2 3">DSM 19082</strain>
    </source>
</reference>
<dbReference type="Proteomes" id="UP000582231">
    <property type="component" value="Unassembled WGS sequence"/>
</dbReference>
<evidence type="ECO:0000256" key="1">
    <source>
        <dbReference type="SAM" id="MobiDB-lite"/>
    </source>
</evidence>
<feature type="compositionally biased region" description="Basic residues" evidence="1">
    <location>
        <begin position="36"/>
        <end position="45"/>
    </location>
</feature>